<dbReference type="EMBL" id="DAKRPA010000106">
    <property type="protein sequence ID" value="DAZ98447.1"/>
    <property type="molecule type" value="Genomic_DNA"/>
</dbReference>
<organism evidence="1 2">
    <name type="scientific">Lagenidium giganteum</name>
    <dbReference type="NCBI Taxonomy" id="4803"/>
    <lineage>
        <taxon>Eukaryota</taxon>
        <taxon>Sar</taxon>
        <taxon>Stramenopiles</taxon>
        <taxon>Oomycota</taxon>
        <taxon>Peronosporomycetes</taxon>
        <taxon>Pythiales</taxon>
        <taxon>Pythiaceae</taxon>
    </lineage>
</organism>
<evidence type="ECO:0000313" key="1">
    <source>
        <dbReference type="EMBL" id="DAZ98447.1"/>
    </source>
</evidence>
<name>A0AAV2YUV1_9STRA</name>
<protein>
    <submittedName>
        <fullName evidence="1">Uncharacterized protein</fullName>
    </submittedName>
</protein>
<evidence type="ECO:0000313" key="2">
    <source>
        <dbReference type="Proteomes" id="UP001146120"/>
    </source>
</evidence>
<gene>
    <name evidence="1" type="ORF">N0F65_001148</name>
</gene>
<keyword evidence="2" id="KW-1185">Reference proteome</keyword>
<accession>A0AAV2YUV1</accession>
<reference evidence="1" key="1">
    <citation type="submission" date="2022-11" db="EMBL/GenBank/DDBJ databases">
        <authorList>
            <person name="Morgan W.R."/>
            <person name="Tartar A."/>
        </authorList>
    </citation>
    <scope>NUCLEOTIDE SEQUENCE</scope>
    <source>
        <strain evidence="1">ARSEF 373</strain>
    </source>
</reference>
<proteinExistence type="predicted"/>
<reference evidence="1" key="2">
    <citation type="journal article" date="2023" name="Microbiol Resour">
        <title>Decontamination and Annotation of the Draft Genome Sequence of the Oomycete Lagenidium giganteum ARSEF 373.</title>
        <authorList>
            <person name="Morgan W.R."/>
            <person name="Tartar A."/>
        </authorList>
    </citation>
    <scope>NUCLEOTIDE SEQUENCE</scope>
    <source>
        <strain evidence="1">ARSEF 373</strain>
    </source>
</reference>
<dbReference type="Proteomes" id="UP001146120">
    <property type="component" value="Unassembled WGS sequence"/>
</dbReference>
<sequence length="48" mass="5781">MRVLGSARLTMPPRHCDAEQVWSKRKLVRVRGLLLLRGQHWTWLWREG</sequence>
<dbReference type="AlphaFoldDB" id="A0AAV2YUV1"/>
<comment type="caution">
    <text evidence="1">The sequence shown here is derived from an EMBL/GenBank/DDBJ whole genome shotgun (WGS) entry which is preliminary data.</text>
</comment>